<evidence type="ECO:0000313" key="4">
    <source>
        <dbReference type="Proteomes" id="UP000016569"/>
    </source>
</evidence>
<keyword evidence="1" id="KW-0812">Transmembrane</keyword>
<dbReference type="AlphaFoldDB" id="A0A8E0TRV7"/>
<accession>A0A8E0TRV7</accession>
<organism evidence="3 4">
    <name type="scientific">Brevundimonas abyssalis TAR-001</name>
    <dbReference type="NCBI Taxonomy" id="1391729"/>
    <lineage>
        <taxon>Bacteria</taxon>
        <taxon>Pseudomonadati</taxon>
        <taxon>Pseudomonadota</taxon>
        <taxon>Alphaproteobacteria</taxon>
        <taxon>Caulobacterales</taxon>
        <taxon>Caulobacteraceae</taxon>
        <taxon>Brevundimonas</taxon>
    </lineage>
</organism>
<dbReference type="Pfam" id="PF03372">
    <property type="entry name" value="Exo_endo_phos"/>
    <property type="match status" value="1"/>
</dbReference>
<evidence type="ECO:0000256" key="1">
    <source>
        <dbReference type="SAM" id="Phobius"/>
    </source>
</evidence>
<gene>
    <name evidence="3" type="ORF">MBEBAB_1974</name>
</gene>
<dbReference type="EMBL" id="BATC01000036">
    <property type="protein sequence ID" value="GAD59724.1"/>
    <property type="molecule type" value="Genomic_DNA"/>
</dbReference>
<evidence type="ECO:0000313" key="3">
    <source>
        <dbReference type="EMBL" id="GAD59724.1"/>
    </source>
</evidence>
<feature type="transmembrane region" description="Helical" evidence="1">
    <location>
        <begin position="12"/>
        <end position="33"/>
    </location>
</feature>
<dbReference type="GO" id="GO:0003824">
    <property type="term" value="F:catalytic activity"/>
    <property type="evidence" value="ECO:0007669"/>
    <property type="project" value="InterPro"/>
</dbReference>
<sequence>MSLKRLQLQSSVNLLVQAVLTAAALGPLVLALASLSGIGHRWVDILAQFPAPLLPLTLAATLIVLLLRFWVPAATGALACLLLALAIWPQIAPGGPAPAADSPRVRLYAANLYAMNEDVAAMRASIEAADADIVVLVEFGEAPSAAVETLLAGYPHREITERVVRSEDAVRSVIASRYPLSRRSTEGNERQMISAVADTPLGPVRVVGVHLTRPWPFQYQWGQIIQTQNLLTHIDAAPEPVVLAGDFNSVATGRIGRMLRSEGGLIHAPGWPGTWPGPLPGPLRMTIDQVYHSPDIAVAKRSLGGPTGSDHRPVIVDLARPAD</sequence>
<dbReference type="RefSeq" id="WP_021697818.1">
    <property type="nucleotide sequence ID" value="NZ_BATC01000036.1"/>
</dbReference>
<feature type="domain" description="Endonuclease/exonuclease/phosphatase" evidence="2">
    <location>
        <begin position="111"/>
        <end position="311"/>
    </location>
</feature>
<dbReference type="OrthoDB" id="3808618at2"/>
<keyword evidence="1" id="KW-0472">Membrane</keyword>
<proteinExistence type="predicted"/>
<feature type="transmembrane region" description="Helical" evidence="1">
    <location>
        <begin position="45"/>
        <end position="67"/>
    </location>
</feature>
<feature type="transmembrane region" description="Helical" evidence="1">
    <location>
        <begin position="74"/>
        <end position="91"/>
    </location>
</feature>
<name>A0A8E0TRV7_9CAUL</name>
<dbReference type="Proteomes" id="UP000016569">
    <property type="component" value="Unassembled WGS sequence"/>
</dbReference>
<dbReference type="InterPro" id="IPR005135">
    <property type="entry name" value="Endo/exonuclease/phosphatase"/>
</dbReference>
<dbReference type="InterPro" id="IPR036691">
    <property type="entry name" value="Endo/exonu/phosph_ase_sf"/>
</dbReference>
<protein>
    <recommendedName>
        <fullName evidence="2">Endonuclease/exonuclease/phosphatase domain-containing protein</fullName>
    </recommendedName>
</protein>
<comment type="caution">
    <text evidence="3">The sequence shown here is derived from an EMBL/GenBank/DDBJ whole genome shotgun (WGS) entry which is preliminary data.</text>
</comment>
<dbReference type="Gene3D" id="3.60.10.10">
    <property type="entry name" value="Endonuclease/exonuclease/phosphatase"/>
    <property type="match status" value="1"/>
</dbReference>
<keyword evidence="1" id="KW-1133">Transmembrane helix</keyword>
<keyword evidence="4" id="KW-1185">Reference proteome</keyword>
<reference evidence="4" key="1">
    <citation type="journal article" date="2013" name="Genome Announc.">
        <title>Draft Genome Sequence of the Dimorphic Prosthecate Bacterium Brevundimonas abyssalis TAR-001T.</title>
        <authorList>
            <person name="Tsubouchi T."/>
            <person name="Nishi S."/>
            <person name="Usui K."/>
            <person name="Shimane Y."/>
            <person name="Takaki Y."/>
            <person name="Maruyama T."/>
            <person name="Hatada Y."/>
        </authorList>
    </citation>
    <scope>NUCLEOTIDE SEQUENCE [LARGE SCALE GENOMIC DNA]</scope>
    <source>
        <strain evidence="4">TAR-001</strain>
    </source>
</reference>
<dbReference type="SUPFAM" id="SSF56219">
    <property type="entry name" value="DNase I-like"/>
    <property type="match status" value="1"/>
</dbReference>
<evidence type="ECO:0000259" key="2">
    <source>
        <dbReference type="Pfam" id="PF03372"/>
    </source>
</evidence>